<proteinExistence type="predicted"/>
<dbReference type="AlphaFoldDB" id="A0A8X8BFB8"/>
<keyword evidence="4" id="KW-1185">Reference proteome</keyword>
<dbReference type="InterPro" id="IPR013783">
    <property type="entry name" value="Ig-like_fold"/>
</dbReference>
<feature type="signal peptide" evidence="2">
    <location>
        <begin position="1"/>
        <end position="20"/>
    </location>
</feature>
<evidence type="ECO:0000313" key="4">
    <source>
        <dbReference type="Proteomes" id="UP000886611"/>
    </source>
</evidence>
<feature type="region of interest" description="Disordered" evidence="1">
    <location>
        <begin position="193"/>
        <end position="267"/>
    </location>
</feature>
<evidence type="ECO:0000313" key="3">
    <source>
        <dbReference type="EMBL" id="KAG2456373.1"/>
    </source>
</evidence>
<gene>
    <name evidence="3" type="primary">Cd2_0</name>
    <name evidence="3" type="ORF">GTO96_0012859</name>
</gene>
<dbReference type="Proteomes" id="UP000886611">
    <property type="component" value="Unassembled WGS sequence"/>
</dbReference>
<sequence>MALNILYVPLFLCLLHIATASDAETEDKYVEKGQSVVLKNTKENTEDIQWKNAEHICKMKNGKPTGNCVLGSIESDGSLTVKNTKEGSNNDYVLHNYKDGKLLIKKTYKLHVVDPIPKPNIQFNCTAKNAACNITYNKDLQFKWKLNGNDQAHMKSKIYPLPSVISQVTLTCIVSFKDIQKESDSTDIKCESLDLPVLPPTNRKRENPSKPHCNHPRSQTQPRTQTQTRPPPHQRCPPPTADQRINDEAEDHPPPRPRPRQKAPSYN</sequence>
<name>A0A8X8BFB8_POLSE</name>
<dbReference type="Gene3D" id="2.60.40.10">
    <property type="entry name" value="Immunoglobulins"/>
    <property type="match status" value="2"/>
</dbReference>
<protein>
    <submittedName>
        <fullName evidence="3">CD2 protein</fullName>
    </submittedName>
</protein>
<feature type="non-terminal residue" evidence="3">
    <location>
        <position position="267"/>
    </location>
</feature>
<accession>A0A8X8BFB8</accession>
<evidence type="ECO:0000256" key="1">
    <source>
        <dbReference type="SAM" id="MobiDB-lite"/>
    </source>
</evidence>
<feature type="non-terminal residue" evidence="3">
    <location>
        <position position="1"/>
    </location>
</feature>
<feature type="compositionally biased region" description="Pro residues" evidence="1">
    <location>
        <begin position="229"/>
        <end position="240"/>
    </location>
</feature>
<feature type="compositionally biased region" description="Basic and acidic residues" evidence="1">
    <location>
        <begin position="244"/>
        <end position="254"/>
    </location>
</feature>
<dbReference type="EMBL" id="JAATIS010008602">
    <property type="protein sequence ID" value="KAG2456373.1"/>
    <property type="molecule type" value="Genomic_DNA"/>
</dbReference>
<feature type="chain" id="PRO_5036460035" evidence="2">
    <location>
        <begin position="21"/>
        <end position="267"/>
    </location>
</feature>
<keyword evidence="2" id="KW-0732">Signal</keyword>
<reference evidence="3 4" key="1">
    <citation type="journal article" date="2021" name="Cell">
        <title>Tracing the genetic footprints of vertebrate landing in non-teleost ray-finned fishes.</title>
        <authorList>
            <person name="Bi X."/>
            <person name="Wang K."/>
            <person name="Yang L."/>
            <person name="Pan H."/>
            <person name="Jiang H."/>
            <person name="Wei Q."/>
            <person name="Fang M."/>
            <person name="Yu H."/>
            <person name="Zhu C."/>
            <person name="Cai Y."/>
            <person name="He Y."/>
            <person name="Gan X."/>
            <person name="Zeng H."/>
            <person name="Yu D."/>
            <person name="Zhu Y."/>
            <person name="Jiang H."/>
            <person name="Qiu Q."/>
            <person name="Yang H."/>
            <person name="Zhang Y.E."/>
            <person name="Wang W."/>
            <person name="Zhu M."/>
            <person name="He S."/>
            <person name="Zhang G."/>
        </authorList>
    </citation>
    <scope>NUCLEOTIDE SEQUENCE [LARGE SCALE GENOMIC DNA]</scope>
    <source>
        <strain evidence="3">Bchr_013</strain>
    </source>
</reference>
<feature type="compositionally biased region" description="Low complexity" evidence="1">
    <location>
        <begin position="216"/>
        <end position="228"/>
    </location>
</feature>
<evidence type="ECO:0000256" key="2">
    <source>
        <dbReference type="SAM" id="SignalP"/>
    </source>
</evidence>
<comment type="caution">
    <text evidence="3">The sequence shown here is derived from an EMBL/GenBank/DDBJ whole genome shotgun (WGS) entry which is preliminary data.</text>
</comment>
<organism evidence="3 4">
    <name type="scientific">Polypterus senegalus</name>
    <name type="common">Senegal bichir</name>
    <dbReference type="NCBI Taxonomy" id="55291"/>
    <lineage>
        <taxon>Eukaryota</taxon>
        <taxon>Metazoa</taxon>
        <taxon>Chordata</taxon>
        <taxon>Craniata</taxon>
        <taxon>Vertebrata</taxon>
        <taxon>Euteleostomi</taxon>
        <taxon>Actinopterygii</taxon>
        <taxon>Polypteriformes</taxon>
        <taxon>Polypteridae</taxon>
        <taxon>Polypterus</taxon>
    </lineage>
</organism>